<protein>
    <submittedName>
        <fullName evidence="2">Uncharacterized protein</fullName>
    </submittedName>
</protein>
<evidence type="ECO:0000256" key="1">
    <source>
        <dbReference type="SAM" id="Phobius"/>
    </source>
</evidence>
<gene>
    <name evidence="2" type="ORF">EB235_30335</name>
</gene>
<dbReference type="AlphaFoldDB" id="A0A6M7WYM1"/>
<feature type="transmembrane region" description="Helical" evidence="1">
    <location>
        <begin position="20"/>
        <end position="40"/>
    </location>
</feature>
<evidence type="ECO:0000313" key="2">
    <source>
        <dbReference type="EMBL" id="QKD05254.1"/>
    </source>
</evidence>
<evidence type="ECO:0000313" key="3">
    <source>
        <dbReference type="Proteomes" id="UP000503017"/>
    </source>
</evidence>
<name>A0A6M7WYM1_RHILI</name>
<organism evidence="2 3">
    <name type="scientific">Mesorhizobium loti R88b</name>
    <dbReference type="NCBI Taxonomy" id="935548"/>
    <lineage>
        <taxon>Bacteria</taxon>
        <taxon>Pseudomonadati</taxon>
        <taxon>Pseudomonadota</taxon>
        <taxon>Alphaproteobacteria</taxon>
        <taxon>Hyphomicrobiales</taxon>
        <taxon>Phyllobacteriaceae</taxon>
        <taxon>Mesorhizobium</taxon>
    </lineage>
</organism>
<keyword evidence="1" id="KW-1133">Transmembrane helix</keyword>
<proteinExistence type="predicted"/>
<sequence length="76" mass="8091">MLTALSKLFNESSPDLKARLVTVYSVVAVLNVGAWLWALIDFLRPVSMLMLSGGAQSPGLGADDFAPTARPLIRCG</sequence>
<accession>A0A6M7WYM1</accession>
<keyword evidence="1" id="KW-0472">Membrane</keyword>
<dbReference type="Proteomes" id="UP000503017">
    <property type="component" value="Chromosome"/>
</dbReference>
<reference evidence="2 3" key="1">
    <citation type="submission" date="2018-10" db="EMBL/GenBank/DDBJ databases">
        <authorList>
            <person name="Perry B.J."/>
            <person name="Sullivan J.T."/>
            <person name="Murphy R.J.T."/>
            <person name="Ramsay J.P."/>
            <person name="Ronson C.W."/>
        </authorList>
    </citation>
    <scope>NUCLEOTIDE SEQUENCE [LARGE SCALE GENOMIC DNA]</scope>
    <source>
        <strain evidence="2 3">R88b</strain>
    </source>
</reference>
<dbReference type="EMBL" id="CP033367">
    <property type="protein sequence ID" value="QKD05254.1"/>
    <property type="molecule type" value="Genomic_DNA"/>
</dbReference>
<keyword evidence="1" id="KW-0812">Transmembrane</keyword>